<dbReference type="EMBL" id="JAFHKK010000001">
    <property type="protein sequence ID" value="MBN2963278.1"/>
    <property type="molecule type" value="Genomic_DNA"/>
</dbReference>
<dbReference type="SUPFAM" id="SSF52540">
    <property type="entry name" value="P-loop containing nucleoside triphosphate hydrolases"/>
    <property type="match status" value="1"/>
</dbReference>
<accession>A0ABS2WPE2</accession>
<organism evidence="1 2">
    <name type="scientific">Sulfurospirillum tamanense</name>
    <dbReference type="NCBI Taxonomy" id="2813362"/>
    <lineage>
        <taxon>Bacteria</taxon>
        <taxon>Pseudomonadati</taxon>
        <taxon>Campylobacterota</taxon>
        <taxon>Epsilonproteobacteria</taxon>
        <taxon>Campylobacterales</taxon>
        <taxon>Sulfurospirillaceae</taxon>
        <taxon>Sulfurospirillum</taxon>
    </lineage>
</organism>
<evidence type="ECO:0000313" key="1">
    <source>
        <dbReference type="EMBL" id="MBN2963278.1"/>
    </source>
</evidence>
<dbReference type="InterPro" id="IPR027417">
    <property type="entry name" value="P-loop_NTPase"/>
</dbReference>
<dbReference type="GO" id="GO:0005524">
    <property type="term" value="F:ATP binding"/>
    <property type="evidence" value="ECO:0007669"/>
    <property type="project" value="UniProtKB-KW"/>
</dbReference>
<dbReference type="Proteomes" id="UP000703590">
    <property type="component" value="Unassembled WGS sequence"/>
</dbReference>
<keyword evidence="1" id="KW-0547">Nucleotide-binding</keyword>
<protein>
    <submittedName>
        <fullName evidence="1">ATP-binding protein</fullName>
    </submittedName>
</protein>
<sequence length="357" mass="40301">MKALETLYEKPPIFHHFHDRKVRVETPNTLVVGPKGAGKTALLLDYLSTLPPKSFLYLSLHDVRLDPRELGDALETFCKTTPLTLLVIDDYTPALALPQDIPLLLSSTDTALHVEGFTRMLVDALDFEEFMAFSKGAASSEHLFNLYANHGRSPAHVALGETELAKALQTSLLLDLYDPLLITLFRHMALSQSRPLSLHHLYQSLKPHVKLSKDSLYSAAALFERKGLLHFVSKFDAPKTPKKVYLNDFALKNALTFEKDFLRRFENIVFCELLKKHTTIYYTPVVDFYLPLAQEALVCIPFLPPELILRRFGGMVEHLRGLGIKRLSVLSVGNEGSGEKEGIVCEIIPFWEWALQC</sequence>
<evidence type="ECO:0000313" key="2">
    <source>
        <dbReference type="Proteomes" id="UP000703590"/>
    </source>
</evidence>
<comment type="caution">
    <text evidence="1">The sequence shown here is derived from an EMBL/GenBank/DDBJ whole genome shotgun (WGS) entry which is preliminary data.</text>
</comment>
<gene>
    <name evidence="1" type="ORF">JWV37_00655</name>
</gene>
<reference evidence="1 2" key="3">
    <citation type="submission" date="2021-02" db="EMBL/GenBank/DDBJ databases">
        <authorList>
            <person name="Merkel A.Y."/>
        </authorList>
    </citation>
    <scope>NUCLEOTIDE SEQUENCE [LARGE SCALE GENOMIC DNA]</scope>
    <source>
        <strain evidence="1 2">T05b</strain>
    </source>
</reference>
<name>A0ABS2WPE2_9BACT</name>
<reference evidence="2" key="2">
    <citation type="submission" date="2021-02" db="EMBL/GenBank/DDBJ databases">
        <title>Sulfurospirillum tamanensis sp. nov.</title>
        <authorList>
            <person name="Merkel A.Y."/>
        </authorList>
    </citation>
    <scope>NUCLEOTIDE SEQUENCE [LARGE SCALE GENOMIC DNA]</scope>
    <source>
        <strain evidence="2">T05b</strain>
    </source>
</reference>
<dbReference type="PANTHER" id="PTHR33295">
    <property type="entry name" value="ATPASE"/>
    <property type="match status" value="1"/>
</dbReference>
<keyword evidence="1" id="KW-0067">ATP-binding</keyword>
<keyword evidence="2" id="KW-1185">Reference proteome</keyword>
<dbReference type="RefSeq" id="WP_205457712.1">
    <property type="nucleotide sequence ID" value="NZ_JAFHKK010000001.1"/>
</dbReference>
<reference evidence="1 2" key="1">
    <citation type="submission" date="2021-02" db="EMBL/GenBank/DDBJ databases">
        <title>Sulfurospirillum tamanensis sp. nov.</title>
        <authorList>
            <person name="Frolova A."/>
            <person name="Merkel A."/>
            <person name="Slobodkin A."/>
        </authorList>
    </citation>
    <scope>NUCLEOTIDE SEQUENCE [LARGE SCALE GENOMIC DNA]</scope>
    <source>
        <strain evidence="1 2">T05b</strain>
    </source>
</reference>
<proteinExistence type="predicted"/>
<dbReference type="PANTHER" id="PTHR33295:SF18">
    <property type="entry name" value="AAA+ ATPASE DOMAIN-CONTAINING PROTEIN"/>
    <property type="match status" value="1"/>
</dbReference>